<dbReference type="GO" id="GO:0008270">
    <property type="term" value="F:zinc ion binding"/>
    <property type="evidence" value="ECO:0007669"/>
    <property type="project" value="UniProtKB-KW"/>
</dbReference>
<proteinExistence type="predicted"/>
<dbReference type="InterPro" id="IPR051051">
    <property type="entry name" value="E3_ubiq-ligase_TRIM/RNF"/>
</dbReference>
<dbReference type="SUPFAM" id="SSF57850">
    <property type="entry name" value="RING/U-box"/>
    <property type="match status" value="1"/>
</dbReference>
<feature type="region of interest" description="Disordered" evidence="5">
    <location>
        <begin position="1"/>
        <end position="55"/>
    </location>
</feature>
<dbReference type="InterPro" id="IPR013083">
    <property type="entry name" value="Znf_RING/FYVE/PHD"/>
</dbReference>
<dbReference type="PANTHER" id="PTHR25465:SF75">
    <property type="entry name" value="E3 UBIQUITIN_ISG15 LIGASE TRIM25-RELATED"/>
    <property type="match status" value="1"/>
</dbReference>
<dbReference type="Gene3D" id="3.30.40.10">
    <property type="entry name" value="Zinc/RING finger domain, C3HC4 (zinc finger)"/>
    <property type="match status" value="1"/>
</dbReference>
<keyword evidence="2 4" id="KW-0863">Zinc-finger</keyword>
<dbReference type="Pfam" id="PF15227">
    <property type="entry name" value="zf-C3HC4_4"/>
    <property type="match status" value="1"/>
</dbReference>
<dbReference type="PROSITE" id="PS50089">
    <property type="entry name" value="ZF_RING_2"/>
    <property type="match status" value="1"/>
</dbReference>
<gene>
    <name evidence="7" type="primary">TRIM58</name>
    <name evidence="7" type="ORF">AMEX_G12539</name>
</gene>
<protein>
    <submittedName>
        <fullName evidence="7">E3 ubiquitin-protein ligase rnf168-like</fullName>
    </submittedName>
</protein>
<feature type="compositionally biased region" description="Polar residues" evidence="5">
    <location>
        <begin position="27"/>
        <end position="41"/>
    </location>
</feature>
<dbReference type="InterPro" id="IPR017907">
    <property type="entry name" value="Znf_RING_CS"/>
</dbReference>
<sequence length="151" mass="16850">MKSNNSVIQPFTFSNKGEPPNPAYASMKSNNSVIQPFTFSNKGEPPASSGRSGLVQDQSRCGVCEQVLTDPVSITCGHSFCRRCINSFRNRTALSEDFICPCCRKRSTTLPVLHPDIEESINQDSYQLVDDVLQSVLQKHKTSMKNRYKSL</sequence>
<name>A0A8T2LMM0_ASTMX</name>
<dbReference type="AlphaFoldDB" id="A0A8T2LMM0"/>
<dbReference type="InterPro" id="IPR001841">
    <property type="entry name" value="Znf_RING"/>
</dbReference>
<comment type="caution">
    <text evidence="7">The sequence shown here is derived from an EMBL/GenBank/DDBJ whole genome shotgun (WGS) entry which is preliminary data.</text>
</comment>
<dbReference type="SMART" id="SM00184">
    <property type="entry name" value="RING"/>
    <property type="match status" value="1"/>
</dbReference>
<evidence type="ECO:0000259" key="6">
    <source>
        <dbReference type="PROSITE" id="PS50089"/>
    </source>
</evidence>
<evidence type="ECO:0000256" key="2">
    <source>
        <dbReference type="ARBA" id="ARBA00022771"/>
    </source>
</evidence>
<evidence type="ECO:0000256" key="4">
    <source>
        <dbReference type="PROSITE-ProRule" id="PRU00175"/>
    </source>
</evidence>
<evidence type="ECO:0000313" key="8">
    <source>
        <dbReference type="Proteomes" id="UP000752171"/>
    </source>
</evidence>
<evidence type="ECO:0000256" key="3">
    <source>
        <dbReference type="ARBA" id="ARBA00022833"/>
    </source>
</evidence>
<evidence type="ECO:0000313" key="7">
    <source>
        <dbReference type="EMBL" id="KAG9273408.1"/>
    </source>
</evidence>
<reference evidence="7 8" key="1">
    <citation type="submission" date="2021-07" db="EMBL/GenBank/DDBJ databases">
        <authorList>
            <person name="Imarazene B."/>
            <person name="Zahm M."/>
            <person name="Klopp C."/>
            <person name="Cabau C."/>
            <person name="Beille S."/>
            <person name="Jouanno E."/>
            <person name="Castinel A."/>
            <person name="Lluch J."/>
            <person name="Gil L."/>
            <person name="Kuchtly C."/>
            <person name="Lopez Roques C."/>
            <person name="Donnadieu C."/>
            <person name="Parrinello H."/>
            <person name="Journot L."/>
            <person name="Du K."/>
            <person name="Schartl M."/>
            <person name="Retaux S."/>
            <person name="Guiguen Y."/>
        </authorList>
    </citation>
    <scope>NUCLEOTIDE SEQUENCE [LARGE SCALE GENOMIC DNA]</scope>
    <source>
        <strain evidence="7">Pach_M1</strain>
        <tissue evidence="7">Testis</tissue>
    </source>
</reference>
<evidence type="ECO:0000256" key="5">
    <source>
        <dbReference type="SAM" id="MobiDB-lite"/>
    </source>
</evidence>
<dbReference type="PANTHER" id="PTHR25465">
    <property type="entry name" value="B-BOX DOMAIN CONTAINING"/>
    <property type="match status" value="1"/>
</dbReference>
<keyword evidence="1" id="KW-0479">Metal-binding</keyword>
<feature type="compositionally biased region" description="Polar residues" evidence="5">
    <location>
        <begin position="1"/>
        <end position="15"/>
    </location>
</feature>
<accession>A0A8T2LMM0</accession>
<dbReference type="PROSITE" id="PS00518">
    <property type="entry name" value="ZF_RING_1"/>
    <property type="match status" value="1"/>
</dbReference>
<feature type="domain" description="RING-type" evidence="6">
    <location>
        <begin position="61"/>
        <end position="104"/>
    </location>
</feature>
<keyword evidence="3" id="KW-0862">Zinc</keyword>
<dbReference type="EMBL" id="JAICCE010000009">
    <property type="protein sequence ID" value="KAG9273408.1"/>
    <property type="molecule type" value="Genomic_DNA"/>
</dbReference>
<dbReference type="Proteomes" id="UP000752171">
    <property type="component" value="Unassembled WGS sequence"/>
</dbReference>
<organism evidence="7 8">
    <name type="scientific">Astyanax mexicanus</name>
    <name type="common">Blind cave fish</name>
    <name type="synonym">Astyanax fasciatus mexicanus</name>
    <dbReference type="NCBI Taxonomy" id="7994"/>
    <lineage>
        <taxon>Eukaryota</taxon>
        <taxon>Metazoa</taxon>
        <taxon>Chordata</taxon>
        <taxon>Craniata</taxon>
        <taxon>Vertebrata</taxon>
        <taxon>Euteleostomi</taxon>
        <taxon>Actinopterygii</taxon>
        <taxon>Neopterygii</taxon>
        <taxon>Teleostei</taxon>
        <taxon>Ostariophysi</taxon>
        <taxon>Characiformes</taxon>
        <taxon>Characoidei</taxon>
        <taxon>Acestrorhamphidae</taxon>
        <taxon>Acestrorhamphinae</taxon>
        <taxon>Astyanax</taxon>
    </lineage>
</organism>
<evidence type="ECO:0000256" key="1">
    <source>
        <dbReference type="ARBA" id="ARBA00022723"/>
    </source>
</evidence>